<proteinExistence type="predicted"/>
<dbReference type="EMBL" id="JAVBIK010000001">
    <property type="protein sequence ID" value="MDT7517903.1"/>
    <property type="molecule type" value="Genomic_DNA"/>
</dbReference>
<evidence type="ECO:0000259" key="2">
    <source>
        <dbReference type="Pfam" id="PF02894"/>
    </source>
</evidence>
<name>A0ABU3KKK9_9BURK</name>
<feature type="domain" description="Gfo/Idh/MocA-like oxidoreductase C-terminal" evidence="2">
    <location>
        <begin position="149"/>
        <end position="367"/>
    </location>
</feature>
<dbReference type="RefSeq" id="WP_313873700.1">
    <property type="nucleotide sequence ID" value="NZ_JAVBIK010000001.1"/>
</dbReference>
<protein>
    <submittedName>
        <fullName evidence="3">Gfo/Idh/MocA family oxidoreductase</fullName>
    </submittedName>
</protein>
<evidence type="ECO:0000313" key="3">
    <source>
        <dbReference type="EMBL" id="MDT7517903.1"/>
    </source>
</evidence>
<dbReference type="Pfam" id="PF02894">
    <property type="entry name" value="GFO_IDH_MocA_C"/>
    <property type="match status" value="1"/>
</dbReference>
<dbReference type="Gene3D" id="3.30.360.10">
    <property type="entry name" value="Dihydrodipicolinate Reductase, domain 2"/>
    <property type="match status" value="1"/>
</dbReference>
<reference evidence="3 4" key="1">
    <citation type="submission" date="2023-08" db="EMBL/GenBank/DDBJ databases">
        <title>Rhodoferax potami sp. nov. and Rhodoferax mekongensis sp. nov., isolated from the Mekong River in Thailand.</title>
        <authorList>
            <person name="Kitikhun S."/>
            <person name="Charoenyingcharoen P."/>
            <person name="Siriarchawattana P."/>
            <person name="Likhitrattanapisal S."/>
            <person name="Nilsakha T."/>
            <person name="Chanpet A."/>
            <person name="Rattanawaree P."/>
            <person name="Ingsriswang S."/>
        </authorList>
    </citation>
    <scope>NUCLEOTIDE SEQUENCE [LARGE SCALE GENOMIC DNA]</scope>
    <source>
        <strain evidence="3 4">TBRC 17660</strain>
    </source>
</reference>
<evidence type="ECO:0000313" key="4">
    <source>
        <dbReference type="Proteomes" id="UP001321700"/>
    </source>
</evidence>
<feature type="domain" description="Gfo/Idh/MocA-like oxidoreductase N-terminal" evidence="1">
    <location>
        <begin position="8"/>
        <end position="126"/>
    </location>
</feature>
<dbReference type="SUPFAM" id="SSF55347">
    <property type="entry name" value="Glyceraldehyde-3-phosphate dehydrogenase-like, C-terminal domain"/>
    <property type="match status" value="1"/>
</dbReference>
<organism evidence="3 4">
    <name type="scientific">Rhodoferax potami</name>
    <dbReference type="NCBI Taxonomy" id="3068338"/>
    <lineage>
        <taxon>Bacteria</taxon>
        <taxon>Pseudomonadati</taxon>
        <taxon>Pseudomonadota</taxon>
        <taxon>Betaproteobacteria</taxon>
        <taxon>Burkholderiales</taxon>
        <taxon>Comamonadaceae</taxon>
        <taxon>Rhodoferax</taxon>
    </lineage>
</organism>
<comment type="caution">
    <text evidence="3">The sequence shown here is derived from an EMBL/GenBank/DDBJ whole genome shotgun (WGS) entry which is preliminary data.</text>
</comment>
<dbReference type="Pfam" id="PF01408">
    <property type="entry name" value="GFO_IDH_MocA"/>
    <property type="match status" value="1"/>
</dbReference>
<dbReference type="InterPro" id="IPR036291">
    <property type="entry name" value="NAD(P)-bd_dom_sf"/>
</dbReference>
<dbReference type="SUPFAM" id="SSF51735">
    <property type="entry name" value="NAD(P)-binding Rossmann-fold domains"/>
    <property type="match status" value="1"/>
</dbReference>
<dbReference type="PANTHER" id="PTHR43593:SF1">
    <property type="entry name" value="INOSITOL 2-DEHYDROGENASE"/>
    <property type="match status" value="1"/>
</dbReference>
<keyword evidence="4" id="KW-1185">Reference proteome</keyword>
<dbReference type="Gene3D" id="3.40.50.720">
    <property type="entry name" value="NAD(P)-binding Rossmann-like Domain"/>
    <property type="match status" value="1"/>
</dbReference>
<evidence type="ECO:0000259" key="1">
    <source>
        <dbReference type="Pfam" id="PF01408"/>
    </source>
</evidence>
<dbReference type="InterPro" id="IPR050424">
    <property type="entry name" value="Gfo-Idh-MocA_inositol_DH"/>
</dbReference>
<accession>A0ABU3KKK9</accession>
<dbReference type="InterPro" id="IPR000683">
    <property type="entry name" value="Gfo/Idh/MocA-like_OxRdtase_N"/>
</dbReference>
<dbReference type="InterPro" id="IPR004104">
    <property type="entry name" value="Gfo/Idh/MocA-like_OxRdtase_C"/>
</dbReference>
<dbReference type="PANTHER" id="PTHR43593">
    <property type="match status" value="1"/>
</dbReference>
<sequence length="382" mass="41787">MNNEPLQVRYGIIGCGMMGQEHLRNIALLPGARVTRIFEPDEAMAASSLALAQGAVRATSLAEVVSSADVDCLLIASPNFCHADQLREIASIRPLPVLLEKPACTRLSDVRDLAALSASYPAPIWVAMEYRYMPPVTRLTEEVRSGAHIGALTMLSIREHRFPFLVKVGDWNRFNRYTGGTLVEKCCHFFDLMRHLVRSEPIRIYASAGVDHNHLDERYPDGTPDILDNAYVIVDFAGGQRALLELCMFAEGSRYQEEITVVGPLGKAECFVPGPGRFWPADLGEPPVPKVVISPRHPKGPRELDVPVDPIALAAGDHNGSTLYQHQRFNAVVRGKGHIEVNLEDGLAAVLMGLAAQESARTGQAISLVEGEYSLKGLPSKH</sequence>
<dbReference type="Proteomes" id="UP001321700">
    <property type="component" value="Unassembled WGS sequence"/>
</dbReference>
<gene>
    <name evidence="3" type="ORF">RAE19_03975</name>
</gene>